<evidence type="ECO:0008006" key="4">
    <source>
        <dbReference type="Google" id="ProtNLM"/>
    </source>
</evidence>
<gene>
    <name evidence="2" type="ORF">DDE83_003509</name>
</gene>
<feature type="compositionally biased region" description="Pro residues" evidence="1">
    <location>
        <begin position="70"/>
        <end position="83"/>
    </location>
</feature>
<protein>
    <recommendedName>
        <fullName evidence="4">Tim17-domain-containing protein</fullName>
    </recommendedName>
</protein>
<dbReference type="PANTHER" id="PTHR37852">
    <property type="entry name" value="YALI0B21208P"/>
    <property type="match status" value="1"/>
</dbReference>
<dbReference type="STRING" id="183478.A0A364N728"/>
<evidence type="ECO:0000256" key="1">
    <source>
        <dbReference type="SAM" id="MobiDB-lite"/>
    </source>
</evidence>
<proteinExistence type="predicted"/>
<evidence type="ECO:0000313" key="3">
    <source>
        <dbReference type="Proteomes" id="UP000249619"/>
    </source>
</evidence>
<dbReference type="PANTHER" id="PTHR37852:SF1">
    <property type="entry name" value="HIG1 DOMAIN-CONTAINING PROTEIN"/>
    <property type="match status" value="1"/>
</dbReference>
<evidence type="ECO:0000313" key="2">
    <source>
        <dbReference type="EMBL" id="RAR13124.1"/>
    </source>
</evidence>
<accession>A0A364N728</accession>
<sequence>MYRTLGIPDELPHVQRSNTLTSLQPHHITSNPIRYTKLPIQEIGIVIPRRYTIATLHRNPQTCDHQPISARPPHPSQISPPNPLESQHHHLSAHQGNTTAPNETMETPDSQSIPPSNSDPIAAPPPPKQPLSTAPRLGMPFDRRLLLTTTLSFLSGFTLGSLNAGHMASLRFRAENAHRLPISNPGWYLYHKSKNYYKWRYGIVDGLKKGTYIAAWSSVFFVVEESLDVFRGTWRAGRTMEEMEGVDELDLRRVDRGVDGSRDCVSSALAGMVTGGLWSAWHQFPVSTAARTIRLGLVVGLGFGLGQDGLIWAKERWGGGMEHESWIYKGARNRRVAEDVRISLEKE</sequence>
<keyword evidence="3" id="KW-1185">Reference proteome</keyword>
<organism evidence="2 3">
    <name type="scientific">Stemphylium lycopersici</name>
    <name type="common">Tomato gray leaf spot disease fungus</name>
    <name type="synonym">Thyrospora lycopersici</name>
    <dbReference type="NCBI Taxonomy" id="183478"/>
    <lineage>
        <taxon>Eukaryota</taxon>
        <taxon>Fungi</taxon>
        <taxon>Dikarya</taxon>
        <taxon>Ascomycota</taxon>
        <taxon>Pezizomycotina</taxon>
        <taxon>Dothideomycetes</taxon>
        <taxon>Pleosporomycetidae</taxon>
        <taxon>Pleosporales</taxon>
        <taxon>Pleosporineae</taxon>
        <taxon>Pleosporaceae</taxon>
        <taxon>Stemphylium</taxon>
    </lineage>
</organism>
<feature type="compositionally biased region" description="Polar residues" evidence="1">
    <location>
        <begin position="94"/>
        <end position="113"/>
    </location>
</feature>
<feature type="region of interest" description="Disordered" evidence="1">
    <location>
        <begin position="61"/>
        <end position="135"/>
    </location>
</feature>
<name>A0A364N728_STELY</name>
<comment type="caution">
    <text evidence="2">The sequence shown here is derived from an EMBL/GenBank/DDBJ whole genome shotgun (WGS) entry which is preliminary data.</text>
</comment>
<dbReference type="Proteomes" id="UP000249619">
    <property type="component" value="Unassembled WGS sequence"/>
</dbReference>
<reference evidence="3" key="1">
    <citation type="submission" date="2018-05" db="EMBL/GenBank/DDBJ databases">
        <title>Draft genome sequence of Stemphylium lycopersici strain CIDEFI 213.</title>
        <authorList>
            <person name="Medina R."/>
            <person name="Franco M.E.E."/>
            <person name="Lucentini C.G."/>
            <person name="Saparrat M.C.N."/>
            <person name="Balatti P.A."/>
        </authorList>
    </citation>
    <scope>NUCLEOTIDE SEQUENCE [LARGE SCALE GENOMIC DNA]</scope>
    <source>
        <strain evidence="3">CIDEFI 213</strain>
    </source>
</reference>
<dbReference type="AlphaFoldDB" id="A0A364N728"/>
<dbReference type="EMBL" id="QGDH01000040">
    <property type="protein sequence ID" value="RAR13124.1"/>
    <property type="molecule type" value="Genomic_DNA"/>
</dbReference>